<name>A0A6M6E077_PRIMG</name>
<dbReference type="CDD" id="cd03454">
    <property type="entry name" value="YdeM"/>
    <property type="match status" value="1"/>
</dbReference>
<dbReference type="InterPro" id="IPR029069">
    <property type="entry name" value="HotDog_dom_sf"/>
</dbReference>
<sequence length="141" mass="16124">MKFDEFKIGQVFQTKSLKLTKEDIMRFAGEFDPQYMHLDEEKANQGRFNGIIASGIQTLAISFKLWIEEGLYGDDVIAGTQMNNIKFVKPVYPEDELHIIVEVIDKKSTKNDSGILTVSLTTFNEKEEKVFEGELSVLINR</sequence>
<keyword evidence="2" id="KW-0614">Plasmid</keyword>
<evidence type="ECO:0000313" key="2">
    <source>
        <dbReference type="EMBL" id="QJX80523.1"/>
    </source>
</evidence>
<evidence type="ECO:0000313" key="3">
    <source>
        <dbReference type="Proteomes" id="UP000501076"/>
    </source>
</evidence>
<dbReference type="InterPro" id="IPR052342">
    <property type="entry name" value="MCH/BMMD"/>
</dbReference>
<proteinExistence type="predicted"/>
<dbReference type="Pfam" id="PF01575">
    <property type="entry name" value="MaoC_dehydratas"/>
    <property type="match status" value="1"/>
</dbReference>
<gene>
    <name evidence="2" type="ORF">FDZ14_31020</name>
</gene>
<dbReference type="EMBL" id="CP045273">
    <property type="protein sequence ID" value="QJX80523.1"/>
    <property type="molecule type" value="Genomic_DNA"/>
</dbReference>
<organism evidence="2 3">
    <name type="scientific">Priestia megaterium</name>
    <name type="common">Bacillus megaterium</name>
    <dbReference type="NCBI Taxonomy" id="1404"/>
    <lineage>
        <taxon>Bacteria</taxon>
        <taxon>Bacillati</taxon>
        <taxon>Bacillota</taxon>
        <taxon>Bacilli</taxon>
        <taxon>Bacillales</taxon>
        <taxon>Bacillaceae</taxon>
        <taxon>Priestia</taxon>
    </lineage>
</organism>
<protein>
    <recommendedName>
        <fullName evidence="1">MaoC-like domain-containing protein</fullName>
    </recommendedName>
</protein>
<dbReference type="PANTHER" id="PTHR43664:SF1">
    <property type="entry name" value="BETA-METHYLMALYL-COA DEHYDRATASE"/>
    <property type="match status" value="1"/>
</dbReference>
<dbReference type="InterPro" id="IPR002539">
    <property type="entry name" value="MaoC-like_dom"/>
</dbReference>
<dbReference type="Gene3D" id="3.10.129.10">
    <property type="entry name" value="Hotdog Thioesterase"/>
    <property type="match status" value="1"/>
</dbReference>
<dbReference type="SUPFAM" id="SSF54637">
    <property type="entry name" value="Thioesterase/thiol ester dehydrase-isomerase"/>
    <property type="match status" value="1"/>
</dbReference>
<evidence type="ECO:0000259" key="1">
    <source>
        <dbReference type="Pfam" id="PF01575"/>
    </source>
</evidence>
<dbReference type="AlphaFoldDB" id="A0A6M6E077"/>
<geneLocation type="plasmid" evidence="3">
    <name>pfdu301a</name>
</geneLocation>
<dbReference type="RefSeq" id="WP_171778515.1">
    <property type="nucleotide sequence ID" value="NZ_CP045273.1"/>
</dbReference>
<reference evidence="2 3" key="1">
    <citation type="submission" date="2019-10" db="EMBL/GenBank/DDBJ databases">
        <title>Complete genome sequences for adaption low water activity.</title>
        <authorList>
            <person name="Zhao L."/>
            <person name="Zhong J."/>
        </authorList>
    </citation>
    <scope>NUCLEOTIDE SEQUENCE [LARGE SCALE GENOMIC DNA]</scope>
    <source>
        <strain evidence="2 3">FDU301</strain>
        <plasmid evidence="3">pfdu301a</plasmid>
    </source>
</reference>
<dbReference type="PANTHER" id="PTHR43664">
    <property type="entry name" value="MONOAMINE OXIDASE-RELATED"/>
    <property type="match status" value="1"/>
</dbReference>
<feature type="domain" description="MaoC-like" evidence="1">
    <location>
        <begin position="8"/>
        <end position="121"/>
    </location>
</feature>
<accession>A0A6M6E077</accession>
<dbReference type="Proteomes" id="UP000501076">
    <property type="component" value="Plasmid pFDU301A"/>
</dbReference>